<keyword evidence="1" id="KW-0472">Membrane</keyword>
<dbReference type="EMBL" id="JACCAU010000001">
    <property type="protein sequence ID" value="NYH16943.1"/>
    <property type="molecule type" value="Genomic_DNA"/>
</dbReference>
<evidence type="ECO:0000313" key="5">
    <source>
        <dbReference type="Proteomes" id="UP000572540"/>
    </source>
</evidence>
<evidence type="ECO:0000313" key="4">
    <source>
        <dbReference type="Proteomes" id="UP000540929"/>
    </source>
</evidence>
<evidence type="ECO:0000256" key="1">
    <source>
        <dbReference type="SAM" id="Phobius"/>
    </source>
</evidence>
<dbReference type="Proteomes" id="UP000572540">
    <property type="component" value="Unassembled WGS sequence"/>
</dbReference>
<gene>
    <name evidence="3" type="ORF">GGD40_007322</name>
    <name evidence="2" type="ORF">GGD41_004171</name>
</gene>
<evidence type="ECO:0000313" key="2">
    <source>
        <dbReference type="EMBL" id="NYH16943.1"/>
    </source>
</evidence>
<protein>
    <submittedName>
        <fullName evidence="2">Uncharacterized protein</fullName>
    </submittedName>
</protein>
<keyword evidence="1" id="KW-1133">Transmembrane helix</keyword>
<dbReference type="EMBL" id="JACCAS010000002">
    <property type="protein sequence ID" value="NYH27751.1"/>
    <property type="molecule type" value="Genomic_DNA"/>
</dbReference>
<dbReference type="AlphaFoldDB" id="A0A7Y9WBH7"/>
<dbReference type="Proteomes" id="UP000540929">
    <property type="component" value="Unassembled WGS sequence"/>
</dbReference>
<evidence type="ECO:0000313" key="3">
    <source>
        <dbReference type="EMBL" id="NYH27751.1"/>
    </source>
</evidence>
<sequence length="80" mass="8593">MKLSTTVRLRAYLVTASMSAVVIQLGALVSIFAFGVPEAYFQTLTFRLAAAGAICAMVFVFAVFGDSIAINRVCRGSRRV</sequence>
<keyword evidence="1" id="KW-0812">Transmembrane</keyword>
<feature type="transmembrane region" description="Helical" evidence="1">
    <location>
        <begin position="12"/>
        <end position="36"/>
    </location>
</feature>
<dbReference type="RefSeq" id="WP_179713538.1">
    <property type="nucleotide sequence ID" value="NZ_JACCAU010000001.1"/>
</dbReference>
<name>A0A7Y9WBH7_9BURK</name>
<keyword evidence="4" id="KW-1185">Reference proteome</keyword>
<proteinExistence type="predicted"/>
<organism evidence="2 5">
    <name type="scientific">Paraburkholderia bryophila</name>
    <dbReference type="NCBI Taxonomy" id="420952"/>
    <lineage>
        <taxon>Bacteria</taxon>
        <taxon>Pseudomonadati</taxon>
        <taxon>Pseudomonadota</taxon>
        <taxon>Betaproteobacteria</taxon>
        <taxon>Burkholderiales</taxon>
        <taxon>Burkholderiaceae</taxon>
        <taxon>Paraburkholderia</taxon>
    </lineage>
</organism>
<feature type="transmembrane region" description="Helical" evidence="1">
    <location>
        <begin position="48"/>
        <end position="70"/>
    </location>
</feature>
<comment type="caution">
    <text evidence="2">The sequence shown here is derived from an EMBL/GenBank/DDBJ whole genome shotgun (WGS) entry which is preliminary data.</text>
</comment>
<accession>A0A7Y9WBH7</accession>
<reference evidence="4 5" key="1">
    <citation type="submission" date="2020-07" db="EMBL/GenBank/DDBJ databases">
        <title>Exploring microbial biodiversity for novel pathways involved in the catabolism of aromatic compounds derived from lignin.</title>
        <authorList>
            <person name="Elkins J."/>
        </authorList>
    </citation>
    <scope>NUCLEOTIDE SEQUENCE [LARGE SCALE GENOMIC DNA]</scope>
    <source>
        <strain evidence="2 5">H2C3B</strain>
        <strain evidence="3 4">H2C3C</strain>
    </source>
</reference>